<dbReference type="AlphaFoldDB" id="A0AAD7K1H0"/>
<dbReference type="EMBL" id="JARKIB010000009">
    <property type="protein sequence ID" value="KAJ7776240.1"/>
    <property type="molecule type" value="Genomic_DNA"/>
</dbReference>
<protein>
    <submittedName>
        <fullName evidence="1">Uncharacterized protein</fullName>
    </submittedName>
</protein>
<evidence type="ECO:0000313" key="2">
    <source>
        <dbReference type="Proteomes" id="UP001215598"/>
    </source>
</evidence>
<evidence type="ECO:0000313" key="1">
    <source>
        <dbReference type="EMBL" id="KAJ7776240.1"/>
    </source>
</evidence>
<gene>
    <name evidence="1" type="ORF">B0H16DRAFT_1449678</name>
</gene>
<proteinExistence type="predicted"/>
<name>A0AAD7K1H0_9AGAR</name>
<organism evidence="1 2">
    <name type="scientific">Mycena metata</name>
    <dbReference type="NCBI Taxonomy" id="1033252"/>
    <lineage>
        <taxon>Eukaryota</taxon>
        <taxon>Fungi</taxon>
        <taxon>Dikarya</taxon>
        <taxon>Basidiomycota</taxon>
        <taxon>Agaricomycotina</taxon>
        <taxon>Agaricomycetes</taxon>
        <taxon>Agaricomycetidae</taxon>
        <taxon>Agaricales</taxon>
        <taxon>Marasmiineae</taxon>
        <taxon>Mycenaceae</taxon>
        <taxon>Mycena</taxon>
    </lineage>
</organism>
<dbReference type="Proteomes" id="UP001215598">
    <property type="component" value="Unassembled WGS sequence"/>
</dbReference>
<keyword evidence="2" id="KW-1185">Reference proteome</keyword>
<comment type="caution">
    <text evidence="1">The sequence shown here is derived from an EMBL/GenBank/DDBJ whole genome shotgun (WGS) entry which is preliminary data.</text>
</comment>
<sequence>MSADGGVTDDVLLFLLNVSVVIVRDQEFRYNIPRSRKKWQSKKKLDISFKHSQLTFYSAKPWWYLYETSDQLRAEFKITQDCRCPLSSSVDLSVLYSCQSFLGCDAPAQPWHLQLD</sequence>
<accession>A0AAD7K1H0</accession>
<reference evidence="1" key="1">
    <citation type="submission" date="2023-03" db="EMBL/GenBank/DDBJ databases">
        <title>Massive genome expansion in bonnet fungi (Mycena s.s.) driven by repeated elements and novel gene families across ecological guilds.</title>
        <authorList>
            <consortium name="Lawrence Berkeley National Laboratory"/>
            <person name="Harder C.B."/>
            <person name="Miyauchi S."/>
            <person name="Viragh M."/>
            <person name="Kuo A."/>
            <person name="Thoen E."/>
            <person name="Andreopoulos B."/>
            <person name="Lu D."/>
            <person name="Skrede I."/>
            <person name="Drula E."/>
            <person name="Henrissat B."/>
            <person name="Morin E."/>
            <person name="Kohler A."/>
            <person name="Barry K."/>
            <person name="LaButti K."/>
            <person name="Morin E."/>
            <person name="Salamov A."/>
            <person name="Lipzen A."/>
            <person name="Mereny Z."/>
            <person name="Hegedus B."/>
            <person name="Baldrian P."/>
            <person name="Stursova M."/>
            <person name="Weitz H."/>
            <person name="Taylor A."/>
            <person name="Grigoriev I.V."/>
            <person name="Nagy L.G."/>
            <person name="Martin F."/>
            <person name="Kauserud H."/>
        </authorList>
    </citation>
    <scope>NUCLEOTIDE SEQUENCE</scope>
    <source>
        <strain evidence="1">CBHHK182m</strain>
    </source>
</reference>